<dbReference type="SUPFAM" id="SSF53098">
    <property type="entry name" value="Ribonuclease H-like"/>
    <property type="match status" value="1"/>
</dbReference>
<accession>A0ABQ5HJD5</accession>
<protein>
    <submittedName>
        <fullName evidence="4">Reverse transcriptase domain-containing protein</fullName>
    </submittedName>
</protein>
<dbReference type="PANTHER" id="PTHR48475">
    <property type="entry name" value="RIBONUCLEASE H"/>
    <property type="match status" value="1"/>
</dbReference>
<dbReference type="PROSITE" id="PS50994">
    <property type="entry name" value="INTEGRASE"/>
    <property type="match status" value="1"/>
</dbReference>
<feature type="domain" description="Integrase catalytic" evidence="3">
    <location>
        <begin position="119"/>
        <end position="213"/>
    </location>
</feature>
<evidence type="ECO:0000256" key="1">
    <source>
        <dbReference type="SAM" id="Coils"/>
    </source>
</evidence>
<keyword evidence="4" id="KW-0695">RNA-directed DNA polymerase</keyword>
<organism evidence="4 5">
    <name type="scientific">Tanacetum coccineum</name>
    <dbReference type="NCBI Taxonomy" id="301880"/>
    <lineage>
        <taxon>Eukaryota</taxon>
        <taxon>Viridiplantae</taxon>
        <taxon>Streptophyta</taxon>
        <taxon>Embryophyta</taxon>
        <taxon>Tracheophyta</taxon>
        <taxon>Spermatophyta</taxon>
        <taxon>Magnoliopsida</taxon>
        <taxon>eudicotyledons</taxon>
        <taxon>Gunneridae</taxon>
        <taxon>Pentapetalae</taxon>
        <taxon>asterids</taxon>
        <taxon>campanulids</taxon>
        <taxon>Asterales</taxon>
        <taxon>Asteraceae</taxon>
        <taxon>Asteroideae</taxon>
        <taxon>Anthemideae</taxon>
        <taxon>Anthemidinae</taxon>
        <taxon>Tanacetum</taxon>
    </lineage>
</organism>
<dbReference type="EMBL" id="BQNB010019631">
    <property type="protein sequence ID" value="GJT87345.1"/>
    <property type="molecule type" value="Genomic_DNA"/>
</dbReference>
<reference evidence="4" key="1">
    <citation type="journal article" date="2022" name="Int. J. Mol. Sci.">
        <title>Draft Genome of Tanacetum Coccineum: Genomic Comparison of Closely Related Tanacetum-Family Plants.</title>
        <authorList>
            <person name="Yamashiro T."/>
            <person name="Shiraishi A."/>
            <person name="Nakayama K."/>
            <person name="Satake H."/>
        </authorList>
    </citation>
    <scope>NUCLEOTIDE SEQUENCE</scope>
</reference>
<evidence type="ECO:0000313" key="5">
    <source>
        <dbReference type="Proteomes" id="UP001151760"/>
    </source>
</evidence>
<keyword evidence="4" id="KW-0808">Transferase</keyword>
<feature type="coiled-coil region" evidence="1">
    <location>
        <begin position="184"/>
        <end position="211"/>
    </location>
</feature>
<dbReference type="InterPro" id="IPR001584">
    <property type="entry name" value="Integrase_cat-core"/>
</dbReference>
<sequence length="283" mass="32396">MLASNFKKFSIKEVARSENKKADALSKIASTSFAHLTKQVLVEELKEKSTNKAEVLAIVEEEGNTWMTRIYEYLAEEILHAESKKQGRYGSNQDGTPRKESDTRMPRLPSSSSRAKKPISDNGKQFKDNPFKDWCEKLNIRQCFASVKHPQANSLVERANRSLGEGVKARLEKGSKDWIEEIPHVDMVQNNEALKLNMDLLEEKREQAAIREARSKAKMEKYYNSNVRNTSFKPGDFVYRNNDVSHAEDEGKLGPKWEGPYEVTEALAKGAYKLRDRNRKLLL</sequence>
<comment type="caution">
    <text evidence="4">The sequence shown here is derived from an EMBL/GenBank/DDBJ whole genome shotgun (WGS) entry which is preliminary data.</text>
</comment>
<keyword evidence="5" id="KW-1185">Reference proteome</keyword>
<reference evidence="4" key="2">
    <citation type="submission" date="2022-01" db="EMBL/GenBank/DDBJ databases">
        <authorList>
            <person name="Yamashiro T."/>
            <person name="Shiraishi A."/>
            <person name="Satake H."/>
            <person name="Nakayama K."/>
        </authorList>
    </citation>
    <scope>NUCLEOTIDE SEQUENCE</scope>
</reference>
<feature type="compositionally biased region" description="Basic and acidic residues" evidence="2">
    <location>
        <begin position="96"/>
        <end position="105"/>
    </location>
</feature>
<dbReference type="PANTHER" id="PTHR48475:SF2">
    <property type="entry name" value="RIBONUCLEASE H"/>
    <property type="match status" value="1"/>
</dbReference>
<dbReference type="InterPro" id="IPR012337">
    <property type="entry name" value="RNaseH-like_sf"/>
</dbReference>
<dbReference type="GO" id="GO:0003964">
    <property type="term" value="F:RNA-directed DNA polymerase activity"/>
    <property type="evidence" value="ECO:0007669"/>
    <property type="project" value="UniProtKB-KW"/>
</dbReference>
<gene>
    <name evidence="4" type="ORF">Tco_1069062</name>
</gene>
<keyword evidence="1" id="KW-0175">Coiled coil</keyword>
<feature type="region of interest" description="Disordered" evidence="2">
    <location>
        <begin position="84"/>
        <end position="126"/>
    </location>
</feature>
<proteinExistence type="predicted"/>
<dbReference type="InterPro" id="IPR036397">
    <property type="entry name" value="RNaseH_sf"/>
</dbReference>
<dbReference type="Gene3D" id="3.30.420.10">
    <property type="entry name" value="Ribonuclease H-like superfamily/Ribonuclease H"/>
    <property type="match status" value="1"/>
</dbReference>
<evidence type="ECO:0000313" key="4">
    <source>
        <dbReference type="EMBL" id="GJT87345.1"/>
    </source>
</evidence>
<name>A0ABQ5HJD5_9ASTR</name>
<dbReference type="Proteomes" id="UP001151760">
    <property type="component" value="Unassembled WGS sequence"/>
</dbReference>
<evidence type="ECO:0000259" key="3">
    <source>
        <dbReference type="PROSITE" id="PS50994"/>
    </source>
</evidence>
<evidence type="ECO:0000256" key="2">
    <source>
        <dbReference type="SAM" id="MobiDB-lite"/>
    </source>
</evidence>
<keyword evidence="4" id="KW-0548">Nucleotidyltransferase</keyword>